<accession>A0ABV8UBW7</accession>
<dbReference type="InterPro" id="IPR008007">
    <property type="entry name" value="Peptidase_M42"/>
</dbReference>
<organism evidence="7 8">
    <name type="scientific">Kordiimonas lipolytica</name>
    <dbReference type="NCBI Taxonomy" id="1662421"/>
    <lineage>
        <taxon>Bacteria</taxon>
        <taxon>Pseudomonadati</taxon>
        <taxon>Pseudomonadota</taxon>
        <taxon>Alphaproteobacteria</taxon>
        <taxon>Kordiimonadales</taxon>
        <taxon>Kordiimonadaceae</taxon>
        <taxon>Kordiimonas</taxon>
    </lineage>
</organism>
<dbReference type="Proteomes" id="UP001595776">
    <property type="component" value="Unassembled WGS sequence"/>
</dbReference>
<protein>
    <submittedName>
        <fullName evidence="7">Osmoprotectant NAGGN system M42 family peptidase</fullName>
    </submittedName>
</protein>
<sequence>MKIDQTYLVAQLRAMLAIPSPVGMVEDMCEYIRRELDSLGVKWQQQRRGTIVATLDGAQTSPDRAISAHLDTLGAMVVGIKPNGRLKIRPLGHWSSRFAEGARVTVYSQSEKYRGSILPEKSAGHVFNEAIDKQPVDWNMIELRVDADCHSAEDARELGLDVGNIVALDTDSEFLPNGYIYSRYLDDKAGVACLLAAMKAVRELDRTLAVECHPIFTVAEETGCGCSHAPDADVGELVAVDIGPVAVGQNSSEHTVNLGVLDTSGIYDRTLLNKLESLCVENEIPYKFDSYPFYKSDTHSAQVAGLDLVNGLIAFGTESTHGYERTHIDSLVATATLIAHYMASEA</sequence>
<dbReference type="SUPFAM" id="SSF101821">
    <property type="entry name" value="Aminopeptidase/glucanase lid domain"/>
    <property type="match status" value="1"/>
</dbReference>
<comment type="caution">
    <text evidence="7">The sequence shown here is derived from an EMBL/GenBank/DDBJ whole genome shotgun (WGS) entry which is preliminary data.</text>
</comment>
<keyword evidence="8" id="KW-1185">Reference proteome</keyword>
<dbReference type="PANTHER" id="PTHR32481">
    <property type="entry name" value="AMINOPEPTIDASE"/>
    <property type="match status" value="1"/>
</dbReference>
<comment type="similarity">
    <text evidence="1 6">Belongs to the peptidase M42 family.</text>
</comment>
<keyword evidence="3" id="KW-0645">Protease</keyword>
<dbReference type="Pfam" id="PF05343">
    <property type="entry name" value="Peptidase_M42"/>
    <property type="match status" value="1"/>
</dbReference>
<evidence type="ECO:0000256" key="4">
    <source>
        <dbReference type="ARBA" id="ARBA00022723"/>
    </source>
</evidence>
<keyword evidence="5" id="KW-0378">Hydrolase</keyword>
<dbReference type="CDD" id="cd05657">
    <property type="entry name" value="M42_glucanase_like"/>
    <property type="match status" value="1"/>
</dbReference>
<evidence type="ECO:0000256" key="1">
    <source>
        <dbReference type="ARBA" id="ARBA00006272"/>
    </source>
</evidence>
<gene>
    <name evidence="7" type="ORF">ACFO5Q_08940</name>
</gene>
<dbReference type="InterPro" id="IPR051464">
    <property type="entry name" value="Peptidase_M42_aminopept"/>
</dbReference>
<dbReference type="PIRSF" id="PIRSF001123">
    <property type="entry name" value="PepA_GA"/>
    <property type="match status" value="1"/>
</dbReference>
<dbReference type="PANTHER" id="PTHR32481:SF7">
    <property type="entry name" value="AMINOPEPTIDASE YHFE-RELATED"/>
    <property type="match status" value="1"/>
</dbReference>
<dbReference type="InterPro" id="IPR023367">
    <property type="entry name" value="Peptidase_M42_dom2"/>
</dbReference>
<dbReference type="RefSeq" id="WP_068151952.1">
    <property type="nucleotide sequence ID" value="NZ_JBHSCR010000005.1"/>
</dbReference>
<proteinExistence type="inferred from homology"/>
<evidence type="ECO:0000256" key="5">
    <source>
        <dbReference type="ARBA" id="ARBA00022801"/>
    </source>
</evidence>
<dbReference type="NCBIfam" id="TIGR03106">
    <property type="entry name" value="trio_M42_hydro"/>
    <property type="match status" value="1"/>
</dbReference>
<evidence type="ECO:0000256" key="2">
    <source>
        <dbReference type="ARBA" id="ARBA00022438"/>
    </source>
</evidence>
<evidence type="ECO:0000313" key="8">
    <source>
        <dbReference type="Proteomes" id="UP001595776"/>
    </source>
</evidence>
<dbReference type="InterPro" id="IPR017537">
    <property type="entry name" value="Peptidase_M42_hydrolase"/>
</dbReference>
<name>A0ABV8UBW7_9PROT</name>
<evidence type="ECO:0000313" key="7">
    <source>
        <dbReference type="EMBL" id="MFC4347968.1"/>
    </source>
</evidence>
<keyword evidence="2" id="KW-0031">Aminopeptidase</keyword>
<dbReference type="Gene3D" id="3.40.630.10">
    <property type="entry name" value="Zn peptidases"/>
    <property type="match status" value="1"/>
</dbReference>
<evidence type="ECO:0000256" key="6">
    <source>
        <dbReference type="PIRNR" id="PIRNR001123"/>
    </source>
</evidence>
<dbReference type="SUPFAM" id="SSF53187">
    <property type="entry name" value="Zn-dependent exopeptidases"/>
    <property type="match status" value="1"/>
</dbReference>
<dbReference type="EMBL" id="JBHSCR010000005">
    <property type="protein sequence ID" value="MFC4347968.1"/>
    <property type="molecule type" value="Genomic_DNA"/>
</dbReference>
<keyword evidence="4" id="KW-0479">Metal-binding</keyword>
<dbReference type="Gene3D" id="2.40.30.40">
    <property type="entry name" value="Peptidase M42, domain 2"/>
    <property type="match status" value="1"/>
</dbReference>
<evidence type="ECO:0000256" key="3">
    <source>
        <dbReference type="ARBA" id="ARBA00022670"/>
    </source>
</evidence>
<reference evidence="8" key="1">
    <citation type="journal article" date="2019" name="Int. J. Syst. Evol. Microbiol.">
        <title>The Global Catalogue of Microorganisms (GCM) 10K type strain sequencing project: providing services to taxonomists for standard genome sequencing and annotation.</title>
        <authorList>
            <consortium name="The Broad Institute Genomics Platform"/>
            <consortium name="The Broad Institute Genome Sequencing Center for Infectious Disease"/>
            <person name="Wu L."/>
            <person name="Ma J."/>
        </authorList>
    </citation>
    <scope>NUCLEOTIDE SEQUENCE [LARGE SCALE GENOMIC DNA]</scope>
    <source>
        <strain evidence="8">CGMCC 1.15304</strain>
    </source>
</reference>